<feature type="compositionally biased region" description="Pro residues" evidence="1">
    <location>
        <begin position="165"/>
        <end position="176"/>
    </location>
</feature>
<dbReference type="Proteomes" id="UP000800094">
    <property type="component" value="Unassembled WGS sequence"/>
</dbReference>
<evidence type="ECO:0000256" key="1">
    <source>
        <dbReference type="SAM" id="MobiDB-lite"/>
    </source>
</evidence>
<reference evidence="2" key="1">
    <citation type="journal article" date="2020" name="Stud. Mycol.">
        <title>101 Dothideomycetes genomes: a test case for predicting lifestyles and emergence of pathogens.</title>
        <authorList>
            <person name="Haridas S."/>
            <person name="Albert R."/>
            <person name="Binder M."/>
            <person name="Bloem J."/>
            <person name="Labutti K."/>
            <person name="Salamov A."/>
            <person name="Andreopoulos B."/>
            <person name="Baker S."/>
            <person name="Barry K."/>
            <person name="Bills G."/>
            <person name="Bluhm B."/>
            <person name="Cannon C."/>
            <person name="Castanera R."/>
            <person name="Culley D."/>
            <person name="Daum C."/>
            <person name="Ezra D."/>
            <person name="Gonzalez J."/>
            <person name="Henrissat B."/>
            <person name="Kuo A."/>
            <person name="Liang C."/>
            <person name="Lipzen A."/>
            <person name="Lutzoni F."/>
            <person name="Magnuson J."/>
            <person name="Mondo S."/>
            <person name="Nolan M."/>
            <person name="Ohm R."/>
            <person name="Pangilinan J."/>
            <person name="Park H.-J."/>
            <person name="Ramirez L."/>
            <person name="Alfaro M."/>
            <person name="Sun H."/>
            <person name="Tritt A."/>
            <person name="Yoshinaga Y."/>
            <person name="Zwiers L.-H."/>
            <person name="Turgeon B."/>
            <person name="Goodwin S."/>
            <person name="Spatafora J."/>
            <person name="Crous P."/>
            <person name="Grigoriev I."/>
        </authorList>
    </citation>
    <scope>NUCLEOTIDE SEQUENCE</scope>
    <source>
        <strain evidence="2">CBS 122368</strain>
    </source>
</reference>
<dbReference type="EMBL" id="ML987191">
    <property type="protein sequence ID" value="KAF2253887.1"/>
    <property type="molecule type" value="Genomic_DNA"/>
</dbReference>
<proteinExistence type="predicted"/>
<accession>A0A6A6IUT5</accession>
<dbReference type="GeneID" id="54574207"/>
<evidence type="ECO:0000313" key="3">
    <source>
        <dbReference type="Proteomes" id="UP000800094"/>
    </source>
</evidence>
<feature type="compositionally biased region" description="Low complexity" evidence="1">
    <location>
        <begin position="109"/>
        <end position="127"/>
    </location>
</feature>
<feature type="compositionally biased region" description="Basic residues" evidence="1">
    <location>
        <begin position="189"/>
        <end position="198"/>
    </location>
</feature>
<keyword evidence="3" id="KW-1185">Reference proteome</keyword>
<feature type="compositionally biased region" description="Low complexity" evidence="1">
    <location>
        <begin position="155"/>
        <end position="164"/>
    </location>
</feature>
<sequence>MVFLVSRVGKQHFHLTQARSFSLRCIYDTRNAIVSETHNRASKDFGGKTPCMFLRVVEVFILLSLPPSPRAPASARTRKRPLRTVVSASTLSLPSPKPSRTLTTTPAQTPISPSMIPSMSTPASTPTATPTLKRILLLFGPLLLSKQRRSSTSAPTSPMMRPLTPTLPTPTPPAPMPKITSQLSMIRSPTRRKKSKIT</sequence>
<feature type="region of interest" description="Disordered" evidence="1">
    <location>
        <begin position="69"/>
        <end position="127"/>
    </location>
</feature>
<protein>
    <submittedName>
        <fullName evidence="2">Uncharacterized protein</fullName>
    </submittedName>
</protein>
<dbReference type="AlphaFoldDB" id="A0A6A6IUT5"/>
<feature type="region of interest" description="Disordered" evidence="1">
    <location>
        <begin position="147"/>
        <end position="198"/>
    </location>
</feature>
<evidence type="ECO:0000313" key="2">
    <source>
        <dbReference type="EMBL" id="KAF2253887.1"/>
    </source>
</evidence>
<dbReference type="RefSeq" id="XP_033688891.1">
    <property type="nucleotide sequence ID" value="XM_033820877.1"/>
</dbReference>
<name>A0A6A6IUT5_9PLEO</name>
<gene>
    <name evidence="2" type="ORF">BU26DRAFT_231257</name>
</gene>
<feature type="compositionally biased region" description="Polar residues" evidence="1">
    <location>
        <begin position="86"/>
        <end position="108"/>
    </location>
</feature>
<organism evidence="2 3">
    <name type="scientific">Trematosphaeria pertusa</name>
    <dbReference type="NCBI Taxonomy" id="390896"/>
    <lineage>
        <taxon>Eukaryota</taxon>
        <taxon>Fungi</taxon>
        <taxon>Dikarya</taxon>
        <taxon>Ascomycota</taxon>
        <taxon>Pezizomycotina</taxon>
        <taxon>Dothideomycetes</taxon>
        <taxon>Pleosporomycetidae</taxon>
        <taxon>Pleosporales</taxon>
        <taxon>Massarineae</taxon>
        <taxon>Trematosphaeriaceae</taxon>
        <taxon>Trematosphaeria</taxon>
    </lineage>
</organism>